<sequence length="567" mass="63588">MKTYILLFFALLFLASCQKEDIFENGIGEGSNNRIIIDTTAGHTSLSFDWESQPKINLVGHGDNIVLPWYNGAATQLPFGVLKDYQKADGWIMFYNYCTDPLEAQNGKYYLAFYNIFTGIMRVYYYNTYNVTAASTTFWSIKLESPSSLLNASGYFTKPSSVKELVPEYYTSNITTHEAKAITRGWNCFDVEFTYDPDFESGRYNQHMNIGAYDVTTSEVKLDGDITLSSEGTILSTSKNASPYQNILNSSVKTAGSAAETFIKNKVLGKDENGNPTKKFFPNLEASAISSIVGGGVSEFVKYGLNLVFGSFLGGGSQQSSQVVNLRTTGGFKVTGSINSSSSSNIIGLSQLLVPGARRSTVDYFFPSYNQTFGPWSLSKAPIMKYSDETIYFRLKPYPGESQRDYSIIRAFNLDLNSIDVKLNPAIADKIERYEVETKLVYYKRFRGDYDLNSILPNLTSENQAVSGDYIYNDDTKQNETQIIANPSFNLQYIPPFVEGENWSTSRYDVVCRRGGSIPAKGCVVKVTVTLYPKTPYNVTPIVMTRSYLPDYQKTYGTLDYYKDYFK</sequence>
<reference evidence="1 2" key="1">
    <citation type="submission" date="2018-12" db="EMBL/GenBank/DDBJ databases">
        <title>The Draft Genome Sequence of the Soil Bacterium Pedobacter tournemirensis R1.</title>
        <authorList>
            <person name="He J."/>
        </authorList>
    </citation>
    <scope>NUCLEOTIDE SEQUENCE [LARGE SCALE GENOMIC DNA]</scope>
    <source>
        <strain evidence="1 2">R1</strain>
    </source>
</reference>
<protein>
    <submittedName>
        <fullName evidence="1">Uncharacterized protein</fullName>
    </submittedName>
</protein>
<accession>A0A4Q0M7C1</accession>
<gene>
    <name evidence="1" type="ORF">EKH83_15180</name>
</gene>
<dbReference type="Proteomes" id="UP000290848">
    <property type="component" value="Unassembled WGS sequence"/>
</dbReference>
<name>A0A4Q0M7C1_9SPHI</name>
<dbReference type="PROSITE" id="PS51257">
    <property type="entry name" value="PROKAR_LIPOPROTEIN"/>
    <property type="match status" value="1"/>
</dbReference>
<evidence type="ECO:0000313" key="1">
    <source>
        <dbReference type="EMBL" id="RXF68669.1"/>
    </source>
</evidence>
<dbReference type="EMBL" id="RXOC01000010">
    <property type="protein sequence ID" value="RXF68669.1"/>
    <property type="molecule type" value="Genomic_DNA"/>
</dbReference>
<dbReference type="RefSeq" id="WP_128770301.1">
    <property type="nucleotide sequence ID" value="NZ_RXOC01000010.1"/>
</dbReference>
<organism evidence="1 2">
    <name type="scientific">Arcticibacter tournemirensis</name>
    <dbReference type="NCBI Taxonomy" id="699437"/>
    <lineage>
        <taxon>Bacteria</taxon>
        <taxon>Pseudomonadati</taxon>
        <taxon>Bacteroidota</taxon>
        <taxon>Sphingobacteriia</taxon>
        <taxon>Sphingobacteriales</taxon>
        <taxon>Sphingobacteriaceae</taxon>
        <taxon>Arcticibacter</taxon>
    </lineage>
</organism>
<evidence type="ECO:0000313" key="2">
    <source>
        <dbReference type="Proteomes" id="UP000290848"/>
    </source>
</evidence>
<dbReference type="AlphaFoldDB" id="A0A4Q0M7C1"/>
<proteinExistence type="predicted"/>
<comment type="caution">
    <text evidence="1">The sequence shown here is derived from an EMBL/GenBank/DDBJ whole genome shotgun (WGS) entry which is preliminary data.</text>
</comment>